<dbReference type="Proteomes" id="UP000485367">
    <property type="component" value="Unassembled WGS sequence"/>
</dbReference>
<keyword evidence="1" id="KW-0812">Transmembrane</keyword>
<protein>
    <submittedName>
        <fullName evidence="2">Uncharacterized protein</fullName>
    </submittedName>
</protein>
<feature type="transmembrane region" description="Helical" evidence="1">
    <location>
        <begin position="6"/>
        <end position="32"/>
    </location>
</feature>
<dbReference type="EMBL" id="MWBO01000033">
    <property type="protein sequence ID" value="OQA52366.1"/>
    <property type="molecule type" value="Genomic_DNA"/>
</dbReference>
<organism evidence="2">
    <name type="scientific">candidate division WS2 bacterium ADurb.Bin280</name>
    <dbReference type="NCBI Taxonomy" id="1852829"/>
    <lineage>
        <taxon>Bacteria</taxon>
        <taxon>candidate division WS2</taxon>
    </lineage>
</organism>
<keyword evidence="1" id="KW-1133">Transmembrane helix</keyword>
<sequence>MIEFLLNRWVILVIGILFMLVGLKPDWTLAVVRMVGKMGWAEQGLGRGGTFNIWKLIGVLAPIGAIIYFFSGGVKFD</sequence>
<reference evidence="2" key="1">
    <citation type="submission" date="2017-02" db="EMBL/GenBank/DDBJ databases">
        <title>Delving into the versatile metabolic prowess of the omnipresent phylum Bacteroidetes.</title>
        <authorList>
            <person name="Nobu M.K."/>
            <person name="Mei R."/>
            <person name="Narihiro T."/>
            <person name="Kuroda K."/>
            <person name="Liu W.-T."/>
        </authorList>
    </citation>
    <scope>NUCLEOTIDE SEQUENCE</scope>
    <source>
        <strain evidence="2">ADurb.Bin280</strain>
    </source>
</reference>
<proteinExistence type="predicted"/>
<evidence type="ECO:0000256" key="1">
    <source>
        <dbReference type="SAM" id="Phobius"/>
    </source>
</evidence>
<comment type="caution">
    <text evidence="2">The sequence shown here is derived from an EMBL/GenBank/DDBJ whole genome shotgun (WGS) entry which is preliminary data.</text>
</comment>
<accession>A0A1V5SCW9</accession>
<evidence type="ECO:0000313" key="2">
    <source>
        <dbReference type="EMBL" id="OQA52366.1"/>
    </source>
</evidence>
<gene>
    <name evidence="2" type="ORF">BWY43_00543</name>
</gene>
<dbReference type="AlphaFoldDB" id="A0A1V5SCW9"/>
<name>A0A1V5SCW9_9BACT</name>
<feature type="transmembrane region" description="Helical" evidence="1">
    <location>
        <begin position="53"/>
        <end position="71"/>
    </location>
</feature>
<keyword evidence="1" id="KW-0472">Membrane</keyword>